<comment type="caution">
    <text evidence="2">The sequence shown here is derived from an EMBL/GenBank/DDBJ whole genome shotgun (WGS) entry which is preliminary data.</text>
</comment>
<evidence type="ECO:0000313" key="3">
    <source>
        <dbReference type="Proteomes" id="UP000247772"/>
    </source>
</evidence>
<evidence type="ECO:0000313" key="1">
    <source>
        <dbReference type="EMBL" id="MBB2928311.1"/>
    </source>
</evidence>
<dbReference type="Proteomes" id="UP000247772">
    <property type="component" value="Unassembled WGS sequence"/>
</dbReference>
<reference evidence="2 3" key="1">
    <citation type="submission" date="2018-06" db="EMBL/GenBank/DDBJ databases">
        <title>Genomic Encyclopedia of Type Strains, Phase IV (KMG-V): Genome sequencing to study the core and pangenomes of soil and plant-associated prokaryotes.</title>
        <authorList>
            <person name="Whitman W."/>
        </authorList>
    </citation>
    <scope>NUCLEOTIDE SEQUENCE [LARGE SCALE GENOMIC DNA]</scope>
    <source>
        <strain evidence="2 3">SRCL-318</strain>
        <strain evidence="1 4">SRMrh-85</strain>
    </source>
</reference>
<accession>A0A2U1ADZ4</accession>
<sequence>MHTERLGHFEVELSARQMIHNGGWAAFAAIHAVEPADDASAAEVLPRQWVVDETVFESEAAAIAGAREAALAFLKRGNSPTLGAS</sequence>
<dbReference type="EMBL" id="JACHVZ010000007">
    <property type="protein sequence ID" value="MBB2928311.1"/>
    <property type="molecule type" value="Genomic_DNA"/>
</dbReference>
<dbReference type="Proteomes" id="UP000533533">
    <property type="component" value="Unassembled WGS sequence"/>
</dbReference>
<proteinExistence type="predicted"/>
<dbReference type="AlphaFoldDB" id="A0A2U1ADZ4"/>
<organism evidence="2 3">
    <name type="scientific">Paraburkholderia silvatlantica</name>
    <dbReference type="NCBI Taxonomy" id="321895"/>
    <lineage>
        <taxon>Bacteria</taxon>
        <taxon>Pseudomonadati</taxon>
        <taxon>Pseudomonadota</taxon>
        <taxon>Betaproteobacteria</taxon>
        <taxon>Burkholderiales</taxon>
        <taxon>Burkholderiaceae</taxon>
        <taxon>Paraburkholderia</taxon>
    </lineage>
</organism>
<evidence type="ECO:0000313" key="4">
    <source>
        <dbReference type="Proteomes" id="UP000533533"/>
    </source>
</evidence>
<protein>
    <submittedName>
        <fullName evidence="2">Uncharacterized protein</fullName>
    </submittedName>
</protein>
<dbReference type="RefSeq" id="WP_110384563.1">
    <property type="nucleotide sequence ID" value="NZ_JACHVZ010000007.1"/>
</dbReference>
<keyword evidence="4" id="KW-1185">Reference proteome</keyword>
<dbReference type="OrthoDB" id="9034101at2"/>
<name>A0A2U1ADZ4_9BURK</name>
<gene>
    <name evidence="2" type="ORF">C7410_11099</name>
    <name evidence="1" type="ORF">FHX59_002733</name>
</gene>
<dbReference type="EMBL" id="QJSQ01000010">
    <property type="protein sequence ID" value="PYE22477.1"/>
    <property type="molecule type" value="Genomic_DNA"/>
</dbReference>
<evidence type="ECO:0000313" key="2">
    <source>
        <dbReference type="EMBL" id="PYE22477.1"/>
    </source>
</evidence>